<keyword evidence="1" id="KW-0472">Membrane</keyword>
<feature type="transmembrane region" description="Helical" evidence="1">
    <location>
        <begin position="69"/>
        <end position="88"/>
    </location>
</feature>
<evidence type="ECO:0000256" key="1">
    <source>
        <dbReference type="SAM" id="Phobius"/>
    </source>
</evidence>
<gene>
    <name evidence="2" type="ORF">SAMN05216389_12261</name>
</gene>
<dbReference type="EMBL" id="FOHE01000022">
    <property type="protein sequence ID" value="SET71699.1"/>
    <property type="molecule type" value="Genomic_DNA"/>
</dbReference>
<keyword evidence="3" id="KW-1185">Reference proteome</keyword>
<protein>
    <submittedName>
        <fullName evidence="2">Uncharacterized protein</fullName>
    </submittedName>
</protein>
<dbReference type="NCBIfam" id="NF041644">
    <property type="entry name" value="CBO0543_fam"/>
    <property type="match status" value="1"/>
</dbReference>
<feature type="transmembrane region" description="Helical" evidence="1">
    <location>
        <begin position="30"/>
        <end position="49"/>
    </location>
</feature>
<dbReference type="InterPro" id="IPR048147">
    <property type="entry name" value="CBO0543-like"/>
</dbReference>
<dbReference type="Proteomes" id="UP000198618">
    <property type="component" value="Unassembled WGS sequence"/>
</dbReference>
<dbReference type="RefSeq" id="WP_090872253.1">
    <property type="nucleotide sequence ID" value="NZ_FOHE01000022.1"/>
</dbReference>
<keyword evidence="1" id="KW-0812">Transmembrane</keyword>
<sequence>MNMEHMILYIVYACTFISLAYIPKNKWREASIAYFFQQCTTWFLGLLTVELDLLEYPVREFANINETSFLFEFLFYPIVGSFFCIYYPRNKSMGKKILYTSAFCTSLTIPEVIVESYTNLINYLKWEWYITWLSLYITLKILWIFYKWFFQLNEKPSPKARD</sequence>
<feature type="transmembrane region" description="Helical" evidence="1">
    <location>
        <begin position="129"/>
        <end position="149"/>
    </location>
</feature>
<dbReference type="STRING" id="930131.SAMN05216389_12261"/>
<organism evidence="2 3">
    <name type="scientific">Oceanobacillus limi</name>
    <dbReference type="NCBI Taxonomy" id="930131"/>
    <lineage>
        <taxon>Bacteria</taxon>
        <taxon>Bacillati</taxon>
        <taxon>Bacillota</taxon>
        <taxon>Bacilli</taxon>
        <taxon>Bacillales</taxon>
        <taxon>Bacillaceae</taxon>
        <taxon>Oceanobacillus</taxon>
    </lineage>
</organism>
<evidence type="ECO:0000313" key="2">
    <source>
        <dbReference type="EMBL" id="SET71699.1"/>
    </source>
</evidence>
<dbReference type="OrthoDB" id="1683460at2"/>
<keyword evidence="1" id="KW-1133">Transmembrane helix</keyword>
<reference evidence="2 3" key="1">
    <citation type="submission" date="2016-10" db="EMBL/GenBank/DDBJ databases">
        <authorList>
            <person name="de Groot N.N."/>
        </authorList>
    </citation>
    <scope>NUCLEOTIDE SEQUENCE [LARGE SCALE GENOMIC DNA]</scope>
    <source>
        <strain evidence="2 3">IBRC-M 10780</strain>
    </source>
</reference>
<accession>A0A1I0GKG1</accession>
<proteinExistence type="predicted"/>
<dbReference type="AlphaFoldDB" id="A0A1I0GKG1"/>
<evidence type="ECO:0000313" key="3">
    <source>
        <dbReference type="Proteomes" id="UP000198618"/>
    </source>
</evidence>
<name>A0A1I0GKG1_9BACI</name>
<feature type="transmembrane region" description="Helical" evidence="1">
    <location>
        <begin position="6"/>
        <end position="23"/>
    </location>
</feature>